<feature type="non-terminal residue" evidence="15">
    <location>
        <position position="1"/>
    </location>
</feature>
<proteinExistence type="inferred from homology"/>
<keyword evidence="10" id="KW-0677">Repeat</keyword>
<organism evidence="15 16">
    <name type="scientific">Ophiophagus hannah</name>
    <name type="common">King cobra</name>
    <name type="synonym">Naja hannah</name>
    <dbReference type="NCBI Taxonomy" id="8665"/>
    <lineage>
        <taxon>Eukaryota</taxon>
        <taxon>Metazoa</taxon>
        <taxon>Chordata</taxon>
        <taxon>Craniata</taxon>
        <taxon>Vertebrata</taxon>
        <taxon>Euteleostomi</taxon>
        <taxon>Lepidosauria</taxon>
        <taxon>Squamata</taxon>
        <taxon>Bifurcata</taxon>
        <taxon>Unidentata</taxon>
        <taxon>Episquamata</taxon>
        <taxon>Toxicofera</taxon>
        <taxon>Serpentes</taxon>
        <taxon>Colubroidea</taxon>
        <taxon>Elapidae</taxon>
        <taxon>Elapinae</taxon>
        <taxon>Ophiophagus</taxon>
    </lineage>
</organism>
<evidence type="ECO:0000256" key="4">
    <source>
        <dbReference type="ARBA" id="ARBA00013370"/>
    </source>
</evidence>
<sequence>LGLSYNRIASVENGSLINVPHLREFHLDNNDLAKVPAGLGEHKYIQVVYLHNNKIAAIGPNDFCPLGYNSKKAAYSGVSLFSNPVQFWEIQPSAFRCIYERSKFYGRNFVKGSLYLMMMQTLPALSTSFCIHRHLASQHSEQRVISHSMERTDGLSFTLFSLHLHLIRDSSSFTYPMPEYHDDIAASDNSVTRIFPPKPLNHRGSGSQLPSDTVYSIYCSIHSLTESAVGIKASSFKSESGIFCQYDYDIDPDFGYFFSMLSSAVCAPECNCPITYPSAMYCDDLKLKSFPIIPKGIKYLYLRNNLLEGIEDNAFENVTDLEWLILDNNQLKNSNIKGKVFAKLKNLKKLHINHNNLTEVVGPLPSTLDDLQLTHNQISKITPNTLEGLMNLTVIHLQHNELTEGTLSGVFKGLNSLLYLDLSNNKLTKLPTGLPNNLLMLYFDNNQITGVPDQYFQGLKVLQYLRLSHNKLTDSGIPSNVFNISSLVELDLSYNQLKSIPTVSEHLENYYLQVNKITTISMNSFCKVVGLLAYSRISHLRLDGNNVTRADLPQEMYNCLRVATEISLK</sequence>
<evidence type="ECO:0000256" key="5">
    <source>
        <dbReference type="ARBA" id="ARBA00022525"/>
    </source>
</evidence>
<protein>
    <recommendedName>
        <fullName evidence="4">Lumican</fullName>
    </recommendedName>
</protein>
<dbReference type="PANTHER" id="PTHR45712">
    <property type="entry name" value="AGAP008170-PA"/>
    <property type="match status" value="1"/>
</dbReference>
<keyword evidence="8" id="KW-0765">Sulfation</keyword>
<dbReference type="PRINTS" id="PR00019">
    <property type="entry name" value="LEURICHRPT"/>
</dbReference>
<evidence type="ECO:0000256" key="7">
    <source>
        <dbReference type="ARBA" id="ARBA00022614"/>
    </source>
</evidence>
<evidence type="ECO:0000256" key="2">
    <source>
        <dbReference type="ARBA" id="ARBA00005818"/>
    </source>
</evidence>
<reference evidence="15 16" key="1">
    <citation type="journal article" date="2013" name="Proc. Natl. Acad. Sci. U.S.A.">
        <title>The king cobra genome reveals dynamic gene evolution and adaptation in the snake venom system.</title>
        <authorList>
            <person name="Vonk F.J."/>
            <person name="Casewell N.R."/>
            <person name="Henkel C.V."/>
            <person name="Heimberg A.M."/>
            <person name="Jansen H.J."/>
            <person name="McCleary R.J."/>
            <person name="Kerkkamp H.M."/>
            <person name="Vos R.A."/>
            <person name="Guerreiro I."/>
            <person name="Calvete J.J."/>
            <person name="Wuster W."/>
            <person name="Woods A.E."/>
            <person name="Logan J.M."/>
            <person name="Harrison R.A."/>
            <person name="Castoe T.A."/>
            <person name="de Koning A.P."/>
            <person name="Pollock D.D."/>
            <person name="Yandell M."/>
            <person name="Calderon D."/>
            <person name="Renjifo C."/>
            <person name="Currier R.B."/>
            <person name="Salgado D."/>
            <person name="Pla D."/>
            <person name="Sanz L."/>
            <person name="Hyder A.S."/>
            <person name="Ribeiro J.M."/>
            <person name="Arntzen J.W."/>
            <person name="van den Thillart G.E."/>
            <person name="Boetzer M."/>
            <person name="Pirovano W."/>
            <person name="Dirks R.P."/>
            <person name="Spaink H.P."/>
            <person name="Duboule D."/>
            <person name="McGlinn E."/>
            <person name="Kini R.M."/>
            <person name="Richardson M.K."/>
        </authorList>
    </citation>
    <scope>NUCLEOTIDE SEQUENCE</scope>
    <source>
        <tissue evidence="15">Blood</tissue>
    </source>
</reference>
<evidence type="ECO:0000313" key="15">
    <source>
        <dbReference type="EMBL" id="ETE73263.1"/>
    </source>
</evidence>
<keyword evidence="7" id="KW-0433">Leucine-rich repeat</keyword>
<evidence type="ECO:0000256" key="13">
    <source>
        <dbReference type="ARBA" id="ARBA00023180"/>
    </source>
</evidence>
<dbReference type="GO" id="GO:0005615">
    <property type="term" value="C:extracellular space"/>
    <property type="evidence" value="ECO:0007669"/>
    <property type="project" value="TreeGrafter"/>
</dbReference>
<evidence type="ECO:0000259" key="14">
    <source>
        <dbReference type="SMART" id="SM00013"/>
    </source>
</evidence>
<keyword evidence="11" id="KW-0654">Proteoglycan</keyword>
<dbReference type="EMBL" id="AZIM01000117">
    <property type="protein sequence ID" value="ETE73263.1"/>
    <property type="molecule type" value="Genomic_DNA"/>
</dbReference>
<evidence type="ECO:0000256" key="8">
    <source>
        <dbReference type="ARBA" id="ARBA00022641"/>
    </source>
</evidence>
<dbReference type="PANTHER" id="PTHR45712:SF6">
    <property type="entry name" value="LUMICAN"/>
    <property type="match status" value="1"/>
</dbReference>
<keyword evidence="9" id="KW-0732">Signal</keyword>
<dbReference type="SUPFAM" id="SSF52058">
    <property type="entry name" value="L domain-like"/>
    <property type="match status" value="2"/>
</dbReference>
<keyword evidence="13" id="KW-0325">Glycoprotein</keyword>
<dbReference type="Pfam" id="PF00560">
    <property type="entry name" value="LRR_1"/>
    <property type="match status" value="1"/>
</dbReference>
<keyword evidence="6" id="KW-0272">Extracellular matrix</keyword>
<accession>V8PGW3</accession>
<comment type="subcellular location">
    <subcellularLocation>
        <location evidence="1">Secreted</location>
        <location evidence="1">Extracellular space</location>
        <location evidence="1">Extracellular matrix</location>
    </subcellularLocation>
</comment>
<gene>
    <name evidence="15" type="primary">LUM</name>
    <name evidence="15" type="ORF">L345_00909</name>
</gene>
<evidence type="ECO:0000313" key="16">
    <source>
        <dbReference type="Proteomes" id="UP000018936"/>
    </source>
</evidence>
<dbReference type="AlphaFoldDB" id="V8PGW3"/>
<keyword evidence="16" id="KW-1185">Reference proteome</keyword>
<dbReference type="OrthoDB" id="6359842at2759"/>
<evidence type="ECO:0000256" key="3">
    <source>
        <dbReference type="ARBA" id="ARBA00011719"/>
    </source>
</evidence>
<comment type="subunit">
    <text evidence="3">Binds to laminin.</text>
</comment>
<dbReference type="SMART" id="SM00013">
    <property type="entry name" value="LRRNT"/>
    <property type="match status" value="1"/>
</dbReference>
<comment type="similarity">
    <text evidence="2">Belongs to the small leucine-rich proteoglycan (SLRP) family. SLRP class II subfamily.</text>
</comment>
<dbReference type="Proteomes" id="UP000018936">
    <property type="component" value="Unassembled WGS sequence"/>
</dbReference>
<dbReference type="SMART" id="SM00369">
    <property type="entry name" value="LRR_TYP"/>
    <property type="match status" value="10"/>
</dbReference>
<dbReference type="InterPro" id="IPR003591">
    <property type="entry name" value="Leu-rich_rpt_typical-subtyp"/>
</dbReference>
<name>V8PGW3_OPHHA</name>
<dbReference type="SMART" id="SM00364">
    <property type="entry name" value="LRR_BAC"/>
    <property type="match status" value="6"/>
</dbReference>
<dbReference type="InterPro" id="IPR032675">
    <property type="entry name" value="LRR_dom_sf"/>
</dbReference>
<dbReference type="Gene3D" id="3.80.10.10">
    <property type="entry name" value="Ribonuclease Inhibitor"/>
    <property type="match status" value="4"/>
</dbReference>
<evidence type="ECO:0000256" key="1">
    <source>
        <dbReference type="ARBA" id="ARBA00004498"/>
    </source>
</evidence>
<evidence type="ECO:0000256" key="10">
    <source>
        <dbReference type="ARBA" id="ARBA00022737"/>
    </source>
</evidence>
<dbReference type="Pfam" id="PF13855">
    <property type="entry name" value="LRR_8"/>
    <property type="match status" value="2"/>
</dbReference>
<dbReference type="InterPro" id="IPR050333">
    <property type="entry name" value="SLRP"/>
</dbReference>
<keyword evidence="12" id="KW-1015">Disulfide bond</keyword>
<dbReference type="Pfam" id="PF01462">
    <property type="entry name" value="LRRNT"/>
    <property type="match status" value="1"/>
</dbReference>
<comment type="caution">
    <text evidence="15">The sequence shown here is derived from an EMBL/GenBank/DDBJ whole genome shotgun (WGS) entry which is preliminary data.</text>
</comment>
<evidence type="ECO:0000256" key="9">
    <source>
        <dbReference type="ARBA" id="ARBA00022729"/>
    </source>
</evidence>
<feature type="domain" description="LRRNT" evidence="14">
    <location>
        <begin position="265"/>
        <end position="299"/>
    </location>
</feature>
<evidence type="ECO:0000256" key="11">
    <source>
        <dbReference type="ARBA" id="ARBA00022974"/>
    </source>
</evidence>
<keyword evidence="5" id="KW-0964">Secreted</keyword>
<evidence type="ECO:0000256" key="6">
    <source>
        <dbReference type="ARBA" id="ARBA00022530"/>
    </source>
</evidence>
<dbReference type="FunFam" id="3.80.10.10:FF:000073">
    <property type="entry name" value="Lumican"/>
    <property type="match status" value="1"/>
</dbReference>
<dbReference type="InterPro" id="IPR001611">
    <property type="entry name" value="Leu-rich_rpt"/>
</dbReference>
<dbReference type="PROSITE" id="PS51450">
    <property type="entry name" value="LRR"/>
    <property type="match status" value="2"/>
</dbReference>
<dbReference type="InterPro" id="IPR000372">
    <property type="entry name" value="LRRNT"/>
</dbReference>
<evidence type="ECO:0000256" key="12">
    <source>
        <dbReference type="ARBA" id="ARBA00023157"/>
    </source>
</evidence>